<proteinExistence type="predicted"/>
<dbReference type="EMBL" id="HACA01004623">
    <property type="protein sequence ID" value="CDW21984.1"/>
    <property type="molecule type" value="Transcribed_RNA"/>
</dbReference>
<sequence length="137" mass="14924">MDSLVLIYILSAFAIKIQGGFSFGKIISPLQHPHHTNKSITSSFLNGNSENSSSSASTPSDSVLFPRNGGEIEKSSSQIELLAAGLLASIFTLFFLIYALCLKVVWPLNRGKEMRHLDIPDVICEEGKCLCDDEGFS</sequence>
<reference evidence="2" key="1">
    <citation type="submission" date="2014-05" db="EMBL/GenBank/DDBJ databases">
        <authorList>
            <person name="Chronopoulou M."/>
        </authorList>
    </citation>
    <scope>NUCLEOTIDE SEQUENCE</scope>
    <source>
        <tissue evidence="2">Whole organism</tissue>
    </source>
</reference>
<dbReference type="AlphaFoldDB" id="A0A0K2T7B8"/>
<evidence type="ECO:0000256" key="1">
    <source>
        <dbReference type="SAM" id="Phobius"/>
    </source>
</evidence>
<evidence type="ECO:0000313" key="2">
    <source>
        <dbReference type="EMBL" id="CDW21984.1"/>
    </source>
</evidence>
<accession>A0A0K2T7B8</accession>
<organism evidence="2">
    <name type="scientific">Lepeophtheirus salmonis</name>
    <name type="common">Salmon louse</name>
    <name type="synonym">Caligus salmonis</name>
    <dbReference type="NCBI Taxonomy" id="72036"/>
    <lineage>
        <taxon>Eukaryota</taxon>
        <taxon>Metazoa</taxon>
        <taxon>Ecdysozoa</taxon>
        <taxon>Arthropoda</taxon>
        <taxon>Crustacea</taxon>
        <taxon>Multicrustacea</taxon>
        <taxon>Hexanauplia</taxon>
        <taxon>Copepoda</taxon>
        <taxon>Siphonostomatoida</taxon>
        <taxon>Caligidae</taxon>
        <taxon>Lepeophtheirus</taxon>
    </lineage>
</organism>
<keyword evidence="1" id="KW-1133">Transmembrane helix</keyword>
<keyword evidence="1" id="KW-0472">Membrane</keyword>
<name>A0A0K2T7B8_LEPSM</name>
<keyword evidence="1" id="KW-0812">Transmembrane</keyword>
<protein>
    <submittedName>
        <fullName evidence="2">Uncharacterized protein</fullName>
    </submittedName>
</protein>
<feature type="transmembrane region" description="Helical" evidence="1">
    <location>
        <begin position="81"/>
        <end position="106"/>
    </location>
</feature>